<keyword evidence="1" id="KW-0456">Lyase</keyword>
<dbReference type="InterPro" id="IPR006680">
    <property type="entry name" value="Amidohydro-rel"/>
</dbReference>
<dbReference type="GO" id="GO:0016787">
    <property type="term" value="F:hydrolase activity"/>
    <property type="evidence" value="ECO:0007669"/>
    <property type="project" value="InterPro"/>
</dbReference>
<organism evidence="3 4">
    <name type="scientific">Bradyrhizobium erythrophlei</name>
    <dbReference type="NCBI Taxonomy" id="1437360"/>
    <lineage>
        <taxon>Bacteria</taxon>
        <taxon>Pseudomonadati</taxon>
        <taxon>Pseudomonadota</taxon>
        <taxon>Alphaproteobacteria</taxon>
        <taxon>Hyphomicrobiales</taxon>
        <taxon>Nitrobacteraceae</taxon>
        <taxon>Bradyrhizobium</taxon>
    </lineage>
</organism>
<dbReference type="GO" id="GO:0019748">
    <property type="term" value="P:secondary metabolic process"/>
    <property type="evidence" value="ECO:0007669"/>
    <property type="project" value="TreeGrafter"/>
</dbReference>
<feature type="domain" description="Amidohydrolase-related" evidence="2">
    <location>
        <begin position="4"/>
        <end position="324"/>
    </location>
</feature>
<dbReference type="Gene3D" id="3.20.20.140">
    <property type="entry name" value="Metal-dependent hydrolases"/>
    <property type="match status" value="1"/>
</dbReference>
<accession>A0A1M7UVW2</accession>
<dbReference type="GO" id="GO:0016831">
    <property type="term" value="F:carboxy-lyase activity"/>
    <property type="evidence" value="ECO:0007669"/>
    <property type="project" value="InterPro"/>
</dbReference>
<dbReference type="RefSeq" id="WP_072825042.1">
    <property type="nucleotide sequence ID" value="NZ_LT670849.1"/>
</dbReference>
<dbReference type="GO" id="GO:0005829">
    <property type="term" value="C:cytosol"/>
    <property type="evidence" value="ECO:0007669"/>
    <property type="project" value="TreeGrafter"/>
</dbReference>
<dbReference type="PANTHER" id="PTHR21240:SF30">
    <property type="entry name" value="AMIDOHYDROLASE-RELATED DOMAIN-CONTAINING PROTEIN-RELATED"/>
    <property type="match status" value="1"/>
</dbReference>
<reference evidence="4" key="1">
    <citation type="submission" date="2016-11" db="EMBL/GenBank/DDBJ databases">
        <authorList>
            <person name="Varghese N."/>
            <person name="Submissions S."/>
        </authorList>
    </citation>
    <scope>NUCLEOTIDE SEQUENCE [LARGE SCALE GENOMIC DNA]</scope>
    <source>
        <strain evidence="4">GAS401</strain>
    </source>
</reference>
<dbReference type="InterPro" id="IPR032466">
    <property type="entry name" value="Metal_Hydrolase"/>
</dbReference>
<name>A0A1M7UVW2_9BRAD</name>
<evidence type="ECO:0000259" key="2">
    <source>
        <dbReference type="Pfam" id="PF04909"/>
    </source>
</evidence>
<dbReference type="AlphaFoldDB" id="A0A1M7UVW2"/>
<evidence type="ECO:0000313" key="4">
    <source>
        <dbReference type="Proteomes" id="UP000184096"/>
    </source>
</evidence>
<dbReference type="Pfam" id="PF04909">
    <property type="entry name" value="Amidohydro_2"/>
    <property type="match status" value="1"/>
</dbReference>
<dbReference type="EMBL" id="LT670849">
    <property type="protein sequence ID" value="SHN87078.1"/>
    <property type="molecule type" value="Genomic_DNA"/>
</dbReference>
<dbReference type="OrthoDB" id="9799024at2"/>
<dbReference type="SUPFAM" id="SSF51556">
    <property type="entry name" value="Metallo-dependent hydrolases"/>
    <property type="match status" value="1"/>
</dbReference>
<proteinExistence type="predicted"/>
<evidence type="ECO:0000313" key="3">
    <source>
        <dbReference type="EMBL" id="SHN87078.1"/>
    </source>
</evidence>
<dbReference type="PANTHER" id="PTHR21240">
    <property type="entry name" value="2-AMINO-3-CARBOXYLMUCONATE-6-SEMIALDEHYDE DECARBOXYLASE"/>
    <property type="match status" value="1"/>
</dbReference>
<protein>
    <submittedName>
        <fullName evidence="3">Aminocarboxymuconate-semialdehyde decarboxylase</fullName>
    </submittedName>
</protein>
<gene>
    <name evidence="3" type="ORF">SAMN05444170_6988</name>
</gene>
<keyword evidence="4" id="KW-1185">Reference proteome</keyword>
<sequence length="325" mass="36448">MITDIHCHYVPEQFFKFARSRPEFAIVTKRQQGDAVDLDIRGMHFGLNTTFFQMEKQLERMHRDGVERAMLSQATPFIDYHLEASLAVEAATVFNDGLAAAIAPDRKRFGGWALLPMQDPEAAAKELRRCVRDHRFIGGHIASNVRGLYLNDASFEPIVQAAIDLDVPLFVHPADPLGKDRTSDYELTIVAGYLFDSTINILKMICSGFLDRWPTLKLVCAHGGAFSPALRARMQREVDTNPQLKRTLTKPVGDYLRQLYVDSICFEPAMLRYVADVIPVEQILLGSDAPFPLGEPHPVTFVQSALPAMQAKLVLESNFERLFGG</sequence>
<dbReference type="Proteomes" id="UP000184096">
    <property type="component" value="Chromosome I"/>
</dbReference>
<evidence type="ECO:0000256" key="1">
    <source>
        <dbReference type="ARBA" id="ARBA00023239"/>
    </source>
</evidence>
<dbReference type="InterPro" id="IPR032465">
    <property type="entry name" value="ACMSD"/>
</dbReference>